<dbReference type="InterPro" id="IPR019775">
    <property type="entry name" value="WD40_repeat_CS"/>
</dbReference>
<reference evidence="8" key="1">
    <citation type="journal article" date="2023" name="Mol. Phylogenet. Evol.">
        <title>Genome-scale phylogeny and comparative genomics of the fungal order Sordariales.</title>
        <authorList>
            <person name="Hensen N."/>
            <person name="Bonometti L."/>
            <person name="Westerberg I."/>
            <person name="Brannstrom I.O."/>
            <person name="Guillou S."/>
            <person name="Cros-Aarteil S."/>
            <person name="Calhoun S."/>
            <person name="Haridas S."/>
            <person name="Kuo A."/>
            <person name="Mondo S."/>
            <person name="Pangilinan J."/>
            <person name="Riley R."/>
            <person name="LaButti K."/>
            <person name="Andreopoulos B."/>
            <person name="Lipzen A."/>
            <person name="Chen C."/>
            <person name="Yan M."/>
            <person name="Daum C."/>
            <person name="Ng V."/>
            <person name="Clum A."/>
            <person name="Steindorff A."/>
            <person name="Ohm R.A."/>
            <person name="Martin F."/>
            <person name="Silar P."/>
            <person name="Natvig D.O."/>
            <person name="Lalanne C."/>
            <person name="Gautier V."/>
            <person name="Ament-Velasquez S.L."/>
            <person name="Kruys A."/>
            <person name="Hutchinson M.I."/>
            <person name="Powell A.J."/>
            <person name="Barry K."/>
            <person name="Miller A.N."/>
            <person name="Grigoriev I.V."/>
            <person name="Debuchy R."/>
            <person name="Gladieux P."/>
            <person name="Hiltunen Thoren M."/>
            <person name="Johannesson H."/>
        </authorList>
    </citation>
    <scope>NUCLEOTIDE SEQUENCE</scope>
    <source>
        <strain evidence="8">PSN293</strain>
    </source>
</reference>
<evidence type="ECO:0000256" key="4">
    <source>
        <dbReference type="ARBA" id="ARBA00022786"/>
    </source>
</evidence>
<dbReference type="SMART" id="SM00320">
    <property type="entry name" value="WD40"/>
    <property type="match status" value="6"/>
</dbReference>
<dbReference type="SUPFAM" id="SSF50978">
    <property type="entry name" value="WD40 repeat-like"/>
    <property type="match status" value="1"/>
</dbReference>
<evidence type="ECO:0000256" key="3">
    <source>
        <dbReference type="ARBA" id="ARBA00022737"/>
    </source>
</evidence>
<feature type="region of interest" description="Disordered" evidence="7">
    <location>
        <begin position="1"/>
        <end position="62"/>
    </location>
</feature>
<dbReference type="Proteomes" id="UP001301769">
    <property type="component" value="Unassembled WGS sequence"/>
</dbReference>
<feature type="repeat" description="WD" evidence="6">
    <location>
        <begin position="694"/>
        <end position="734"/>
    </location>
</feature>
<dbReference type="InterPro" id="IPR015943">
    <property type="entry name" value="WD40/YVTN_repeat-like_dom_sf"/>
</dbReference>
<comment type="caution">
    <text evidence="8">The sequence shown here is derived from an EMBL/GenBank/DDBJ whole genome shotgun (WGS) entry which is preliminary data.</text>
</comment>
<feature type="compositionally biased region" description="Polar residues" evidence="7">
    <location>
        <begin position="127"/>
        <end position="141"/>
    </location>
</feature>
<keyword evidence="9" id="KW-1185">Reference proteome</keyword>
<evidence type="ECO:0000256" key="2">
    <source>
        <dbReference type="ARBA" id="ARBA00022574"/>
    </source>
</evidence>
<dbReference type="PROSITE" id="PS50082">
    <property type="entry name" value="WD_REPEATS_2"/>
    <property type="match status" value="3"/>
</dbReference>
<dbReference type="PANTHER" id="PTHR22852">
    <property type="entry name" value="LETHAL 2 DENTICLELESS PROTEIN RETINOIC ACID-REGULATED NUCLEAR MATRIX-ASSOCIATED PROTEIN"/>
    <property type="match status" value="1"/>
</dbReference>
<evidence type="ECO:0000313" key="8">
    <source>
        <dbReference type="EMBL" id="KAK4219435.1"/>
    </source>
</evidence>
<comment type="pathway">
    <text evidence="1">Protein modification; protein ubiquitination.</text>
</comment>
<gene>
    <name evidence="8" type="ORF">QBC37DRAFT_368011</name>
</gene>
<comment type="similarity">
    <text evidence="5">Belongs to the WD repeat cdt2 family.</text>
</comment>
<feature type="region of interest" description="Disordered" evidence="7">
    <location>
        <begin position="640"/>
        <end position="663"/>
    </location>
</feature>
<dbReference type="InterPro" id="IPR051865">
    <property type="entry name" value="WD-repeat_CDT2_adapter"/>
</dbReference>
<dbReference type="PROSITE" id="PS50294">
    <property type="entry name" value="WD_REPEATS_REGION"/>
    <property type="match status" value="1"/>
</dbReference>
<feature type="compositionally biased region" description="Acidic residues" evidence="7">
    <location>
        <begin position="164"/>
        <end position="175"/>
    </location>
</feature>
<proteinExistence type="inferred from homology"/>
<protein>
    <submittedName>
        <fullName evidence="8">WD40-repeat-containing domain protein</fullName>
    </submittedName>
</protein>
<evidence type="ECO:0000256" key="5">
    <source>
        <dbReference type="ARBA" id="ARBA00038344"/>
    </source>
</evidence>
<reference evidence="8" key="2">
    <citation type="submission" date="2023-05" db="EMBL/GenBank/DDBJ databases">
        <authorList>
            <consortium name="Lawrence Berkeley National Laboratory"/>
            <person name="Steindorff A."/>
            <person name="Hensen N."/>
            <person name="Bonometti L."/>
            <person name="Westerberg I."/>
            <person name="Brannstrom I.O."/>
            <person name="Guillou S."/>
            <person name="Cros-Aarteil S."/>
            <person name="Calhoun S."/>
            <person name="Haridas S."/>
            <person name="Kuo A."/>
            <person name="Mondo S."/>
            <person name="Pangilinan J."/>
            <person name="Riley R."/>
            <person name="Labutti K."/>
            <person name="Andreopoulos B."/>
            <person name="Lipzen A."/>
            <person name="Chen C."/>
            <person name="Yanf M."/>
            <person name="Daum C."/>
            <person name="Ng V."/>
            <person name="Clum A."/>
            <person name="Ohm R."/>
            <person name="Martin F."/>
            <person name="Silar P."/>
            <person name="Natvig D."/>
            <person name="Lalanne C."/>
            <person name="Gautier V."/>
            <person name="Ament-Velasquez S.L."/>
            <person name="Kruys A."/>
            <person name="Hutchinson M.I."/>
            <person name="Powell A.J."/>
            <person name="Barry K."/>
            <person name="Miller A.N."/>
            <person name="Grigoriev I.V."/>
            <person name="Debuchy R."/>
            <person name="Gladieux P."/>
            <person name="Thoren M.H."/>
            <person name="Johannesson H."/>
        </authorList>
    </citation>
    <scope>NUCLEOTIDE SEQUENCE</scope>
    <source>
        <strain evidence="8">PSN293</strain>
    </source>
</reference>
<keyword evidence="2 6" id="KW-0853">WD repeat</keyword>
<dbReference type="GO" id="GO:0005634">
    <property type="term" value="C:nucleus"/>
    <property type="evidence" value="ECO:0007669"/>
    <property type="project" value="TreeGrafter"/>
</dbReference>
<evidence type="ECO:0000256" key="7">
    <source>
        <dbReference type="SAM" id="MobiDB-lite"/>
    </source>
</evidence>
<dbReference type="PROSITE" id="PS00678">
    <property type="entry name" value="WD_REPEATS_1"/>
    <property type="match status" value="1"/>
</dbReference>
<keyword evidence="4" id="KW-0833">Ubl conjugation pathway</keyword>
<dbReference type="PANTHER" id="PTHR22852:SF0">
    <property type="entry name" value="DENTICLELESS PROTEIN HOMOLOG"/>
    <property type="match status" value="1"/>
</dbReference>
<feature type="repeat" description="WD" evidence="6">
    <location>
        <begin position="328"/>
        <end position="365"/>
    </location>
</feature>
<dbReference type="AlphaFoldDB" id="A0AAN6YJ04"/>
<accession>A0AAN6YJ04</accession>
<sequence length="764" mass="83015">MADKESSSGKRTAMLTTSDLLSSPPRLPPANGKERRNPSITPRKFQRFFTPRSRVSATPSAARRALRDLAGPALNRGLTPSSPLKPISEENRFADLLPNLQDSQRASKRRKTQHTPDRIPPCHLPTPLNTSPTIAESSPSYRPTLGSPIGTLQSSHVASILDEGVSDDDDDEEQYELPTGPSELVRPVPLARRGMNGQLLQRMTGLSLTSDRTITCPTSDWRTETADFYSNPQDVHECSSHEGTAKSIPFCTVGCNKNSLVAVGDEEGYVRLLDSKNEFSKIHVSFQAHGNAIIDLAFSEDDYLLATASGDQTGRVIDMMTQTPVAILGHHTASLKQVRFQPGRGSGAVLATSGRDGSVQIWDLRCVGGPVQQVSIRSEAGIHHRLQKSVKSGSVINSIYDAHARPARLSKAQQRAAGVNKGDIARIGEVPGRIGEVSVTALQFLPAGREHLLLTGCEADATIKLWDIRSIHTSRNHKSSTPLSCTAPPASHVTWRHFGISSMALGGNGSRLYALCKDNTVYAYSTAHLILGHAPELTPAPPGGEPPRRRHQNGIANEGLGPIYGFRHPLFHATSFYVKAAVRPVGEGRSEMLAVGSSDGCAVLFPTDERYLNDMWARNCDNNNNPSFYGQEESYLVGESTSSVGNAPGLGHDGAQQQQRPRSLVRSNSYNNCLNLFARHSSTIPIVKNGTPLVRGHEKEVGALTWTSDGKLVTVGDDYLVRCWSEDDGERARDLRTGGEAEGRRWGCGWADVGDRWDGDVDDW</sequence>
<dbReference type="InterPro" id="IPR001680">
    <property type="entry name" value="WD40_rpt"/>
</dbReference>
<evidence type="ECO:0000256" key="6">
    <source>
        <dbReference type="PROSITE-ProRule" id="PRU00221"/>
    </source>
</evidence>
<dbReference type="InterPro" id="IPR036322">
    <property type="entry name" value="WD40_repeat_dom_sf"/>
</dbReference>
<evidence type="ECO:0000256" key="1">
    <source>
        <dbReference type="ARBA" id="ARBA00004906"/>
    </source>
</evidence>
<feature type="repeat" description="WD" evidence="6">
    <location>
        <begin position="286"/>
        <end position="327"/>
    </location>
</feature>
<feature type="region of interest" description="Disordered" evidence="7">
    <location>
        <begin position="164"/>
        <end position="185"/>
    </location>
</feature>
<evidence type="ECO:0000313" key="9">
    <source>
        <dbReference type="Proteomes" id="UP001301769"/>
    </source>
</evidence>
<organism evidence="8 9">
    <name type="scientific">Rhypophila decipiens</name>
    <dbReference type="NCBI Taxonomy" id="261697"/>
    <lineage>
        <taxon>Eukaryota</taxon>
        <taxon>Fungi</taxon>
        <taxon>Dikarya</taxon>
        <taxon>Ascomycota</taxon>
        <taxon>Pezizomycotina</taxon>
        <taxon>Sordariomycetes</taxon>
        <taxon>Sordariomycetidae</taxon>
        <taxon>Sordariales</taxon>
        <taxon>Naviculisporaceae</taxon>
        <taxon>Rhypophila</taxon>
    </lineage>
</organism>
<dbReference type="GO" id="GO:0043161">
    <property type="term" value="P:proteasome-mediated ubiquitin-dependent protein catabolic process"/>
    <property type="evidence" value="ECO:0007669"/>
    <property type="project" value="TreeGrafter"/>
</dbReference>
<feature type="compositionally biased region" description="Low complexity" evidence="7">
    <location>
        <begin position="15"/>
        <end position="24"/>
    </location>
</feature>
<dbReference type="GO" id="GO:0030674">
    <property type="term" value="F:protein-macromolecule adaptor activity"/>
    <property type="evidence" value="ECO:0007669"/>
    <property type="project" value="TreeGrafter"/>
</dbReference>
<dbReference type="Pfam" id="PF00400">
    <property type="entry name" value="WD40"/>
    <property type="match status" value="4"/>
</dbReference>
<name>A0AAN6YJ04_9PEZI</name>
<feature type="region of interest" description="Disordered" evidence="7">
    <location>
        <begin position="96"/>
        <end position="152"/>
    </location>
</feature>
<keyword evidence="3" id="KW-0677">Repeat</keyword>
<dbReference type="EMBL" id="MU858048">
    <property type="protein sequence ID" value="KAK4219435.1"/>
    <property type="molecule type" value="Genomic_DNA"/>
</dbReference>
<dbReference type="Gene3D" id="2.130.10.10">
    <property type="entry name" value="YVTN repeat-like/Quinoprotein amine dehydrogenase"/>
    <property type="match status" value="3"/>
</dbReference>